<comment type="caution">
    <text evidence="1">The sequence shown here is derived from an EMBL/GenBank/DDBJ whole genome shotgun (WGS) entry which is preliminary data.</text>
</comment>
<keyword evidence="2" id="KW-1185">Reference proteome</keyword>
<dbReference type="RefSeq" id="WP_425345494.1">
    <property type="nucleotide sequence ID" value="NZ_JBGUBD010000005.1"/>
</dbReference>
<gene>
    <name evidence="1" type="ORF">ACERK3_09695</name>
</gene>
<evidence type="ECO:0000313" key="1">
    <source>
        <dbReference type="EMBL" id="MFA9478568.1"/>
    </source>
</evidence>
<organism evidence="1 2">
    <name type="scientific">Natronomicrosphaera hydrolytica</name>
    <dbReference type="NCBI Taxonomy" id="3242702"/>
    <lineage>
        <taxon>Bacteria</taxon>
        <taxon>Pseudomonadati</taxon>
        <taxon>Planctomycetota</taxon>
        <taxon>Phycisphaerae</taxon>
        <taxon>Phycisphaerales</taxon>
        <taxon>Phycisphaeraceae</taxon>
        <taxon>Natronomicrosphaera</taxon>
    </lineage>
</organism>
<sequence>MSTTTPPPPPKGWRTITLVGGAYAGRKMNAHERENIIKLSDGADLHCYYRAANNTPHFLHESALGGEDE</sequence>
<protein>
    <submittedName>
        <fullName evidence="1">Uncharacterized protein</fullName>
    </submittedName>
</protein>
<reference evidence="1 2" key="1">
    <citation type="submission" date="2024-08" db="EMBL/GenBank/DDBJ databases">
        <title>Whole-genome sequencing of halo(alkali)philic microorganisms from hypersaline lakes.</title>
        <authorList>
            <person name="Sorokin D.Y."/>
            <person name="Merkel A.Y."/>
            <person name="Messina E."/>
            <person name="Yakimov M."/>
        </authorList>
    </citation>
    <scope>NUCLEOTIDE SEQUENCE [LARGE SCALE GENOMIC DNA]</scope>
    <source>
        <strain evidence="1 2">AB-hyl4</strain>
    </source>
</reference>
<name>A0ABV4U8G0_9BACT</name>
<evidence type="ECO:0000313" key="2">
    <source>
        <dbReference type="Proteomes" id="UP001575105"/>
    </source>
</evidence>
<dbReference type="EMBL" id="JBGUBD010000005">
    <property type="protein sequence ID" value="MFA9478568.1"/>
    <property type="molecule type" value="Genomic_DNA"/>
</dbReference>
<dbReference type="Proteomes" id="UP001575105">
    <property type="component" value="Unassembled WGS sequence"/>
</dbReference>
<accession>A0ABV4U8G0</accession>
<proteinExistence type="predicted"/>